<comment type="caution">
    <text evidence="2">The sequence shown here is derived from an EMBL/GenBank/DDBJ whole genome shotgun (WGS) entry which is preliminary data.</text>
</comment>
<dbReference type="Proteomes" id="UP000299102">
    <property type="component" value="Unassembled WGS sequence"/>
</dbReference>
<organism evidence="2 3">
    <name type="scientific">Eumeta variegata</name>
    <name type="common">Bagworm moth</name>
    <name type="synonym">Eumeta japonica</name>
    <dbReference type="NCBI Taxonomy" id="151549"/>
    <lineage>
        <taxon>Eukaryota</taxon>
        <taxon>Metazoa</taxon>
        <taxon>Ecdysozoa</taxon>
        <taxon>Arthropoda</taxon>
        <taxon>Hexapoda</taxon>
        <taxon>Insecta</taxon>
        <taxon>Pterygota</taxon>
        <taxon>Neoptera</taxon>
        <taxon>Endopterygota</taxon>
        <taxon>Lepidoptera</taxon>
        <taxon>Glossata</taxon>
        <taxon>Ditrysia</taxon>
        <taxon>Tineoidea</taxon>
        <taxon>Psychidae</taxon>
        <taxon>Oiketicinae</taxon>
        <taxon>Eumeta</taxon>
    </lineage>
</organism>
<feature type="region of interest" description="Disordered" evidence="1">
    <location>
        <begin position="51"/>
        <end position="109"/>
    </location>
</feature>
<feature type="compositionally biased region" description="Basic residues" evidence="1">
    <location>
        <begin position="57"/>
        <end position="72"/>
    </location>
</feature>
<name>A0A4C1UYU0_EUMVA</name>
<dbReference type="AlphaFoldDB" id="A0A4C1UYU0"/>
<evidence type="ECO:0000313" key="3">
    <source>
        <dbReference type="Proteomes" id="UP000299102"/>
    </source>
</evidence>
<accession>A0A4C1UYU0</accession>
<keyword evidence="3" id="KW-1185">Reference proteome</keyword>
<evidence type="ECO:0000256" key="1">
    <source>
        <dbReference type="SAM" id="MobiDB-lite"/>
    </source>
</evidence>
<sequence length="109" mass="12085">MRNLCILVIFANPSLMGFSRTFQIIWTAIRSGSTRYCEVVANVVTPTTTATTARPYKPGRRRRVSRVKVTRRSRGDAARAQMDECHGLKPDPVVLTASGRSRHVSPGGR</sequence>
<feature type="compositionally biased region" description="Basic and acidic residues" evidence="1">
    <location>
        <begin position="73"/>
        <end position="89"/>
    </location>
</feature>
<evidence type="ECO:0000313" key="2">
    <source>
        <dbReference type="EMBL" id="GBP31661.1"/>
    </source>
</evidence>
<protein>
    <submittedName>
        <fullName evidence="2">Uncharacterized protein</fullName>
    </submittedName>
</protein>
<gene>
    <name evidence="2" type="ORF">EVAR_84107_1</name>
</gene>
<dbReference type="EMBL" id="BGZK01000249">
    <property type="protein sequence ID" value="GBP31661.1"/>
    <property type="molecule type" value="Genomic_DNA"/>
</dbReference>
<proteinExistence type="predicted"/>
<reference evidence="2 3" key="1">
    <citation type="journal article" date="2019" name="Commun. Biol.">
        <title>The bagworm genome reveals a unique fibroin gene that provides high tensile strength.</title>
        <authorList>
            <person name="Kono N."/>
            <person name="Nakamura H."/>
            <person name="Ohtoshi R."/>
            <person name="Tomita M."/>
            <person name="Numata K."/>
            <person name="Arakawa K."/>
        </authorList>
    </citation>
    <scope>NUCLEOTIDE SEQUENCE [LARGE SCALE GENOMIC DNA]</scope>
</reference>